<feature type="compositionally biased region" description="Low complexity" evidence="1">
    <location>
        <begin position="134"/>
        <end position="147"/>
    </location>
</feature>
<dbReference type="PANTHER" id="PTHR34775:SF2">
    <property type="entry name" value="OS01G0765500 PROTEIN"/>
    <property type="match status" value="1"/>
</dbReference>
<name>A0A0D9YFE0_9ORYZ</name>
<dbReference type="eggNOG" id="ENOG502QTA3">
    <property type="taxonomic scope" value="Eukaryota"/>
</dbReference>
<feature type="compositionally biased region" description="Basic and acidic residues" evidence="1">
    <location>
        <begin position="158"/>
        <end position="167"/>
    </location>
</feature>
<feature type="compositionally biased region" description="Pro residues" evidence="1">
    <location>
        <begin position="500"/>
        <end position="509"/>
    </location>
</feature>
<feature type="compositionally biased region" description="Basic and acidic residues" evidence="1">
    <location>
        <begin position="653"/>
        <end position="662"/>
    </location>
</feature>
<dbReference type="Proteomes" id="UP000026961">
    <property type="component" value="Chromosome 1"/>
</dbReference>
<evidence type="ECO:0000256" key="1">
    <source>
        <dbReference type="SAM" id="MobiDB-lite"/>
    </source>
</evidence>
<feature type="compositionally biased region" description="Basic and acidic residues" evidence="1">
    <location>
        <begin position="114"/>
        <end position="127"/>
    </location>
</feature>
<organism evidence="2">
    <name type="scientific">Oryza glumipatula</name>
    <dbReference type="NCBI Taxonomy" id="40148"/>
    <lineage>
        <taxon>Eukaryota</taxon>
        <taxon>Viridiplantae</taxon>
        <taxon>Streptophyta</taxon>
        <taxon>Embryophyta</taxon>
        <taxon>Tracheophyta</taxon>
        <taxon>Spermatophyta</taxon>
        <taxon>Magnoliopsida</taxon>
        <taxon>Liliopsida</taxon>
        <taxon>Poales</taxon>
        <taxon>Poaceae</taxon>
        <taxon>BOP clade</taxon>
        <taxon>Oryzoideae</taxon>
        <taxon>Oryzeae</taxon>
        <taxon>Oryzinae</taxon>
        <taxon>Oryza</taxon>
    </lineage>
</organism>
<keyword evidence="3" id="KW-1185">Reference proteome</keyword>
<protein>
    <submittedName>
        <fullName evidence="2">Uncharacterized protein</fullName>
    </submittedName>
</protein>
<sequence>MDLPKRVLPHGSPRGSPMATRRRDAEADENVRAWSENPGRLGAVAEWTASLERKKVLGERNGGGDGSGEAASPPPFFSQAKPATSPPSLSCRGEGPYDPKTNYTTPRPEFLRYNPEKRREILLRLEREAEDESSSATSATPTPTPSECVSSGSSVRGGEAELDRADAKEEEIEIPSPRGLDRADAEEEEIEIPSPRGGWARRLLLLLVAAACSCCYIYCMSSSPFPTSQMGLDFAGTTGSVHDASAHQVGSLELRAPTEMMGSHHVFEEATDQTVPNGSENAAQLYGPMGGSRKNFMAIAAMGLADSCPNVPFGEFTCQIGDRAVEDVQNSKEDFQLSELMVATSENAEQLGEVVSLNENVTADSIGSTYTAAMVEGESGLVHQEEAGEDHSQHSQQLASMEKTIEQENNEVGYDGEGLENDRLDQATELLEYENPAAAAKAIVAMVKSLWLSIKLHLMEILACFSVAAFAIAAAMLKCFQRSPKGASVSTRRLEQSPLAPNPRLPVLPSPQSVLQPVQLTVPKVEPPVNLKIPTVSPLHKPDLFVSFREQVPLPEPIPVSSVNLNNAVQFPLPKQIDSGNRPQKVHQDDAGSARIPDSYSVGRRDIDSSRPPVVALLGEFSLVDASSSRGSSRKGSNEHAGDVAVQEPSVTLRKDVVKMQKETTAIKSPSARKTKKEENAAKVEKKDVTTPTPLRRSNRLLNRVTSP</sequence>
<proteinExistence type="predicted"/>
<reference evidence="2" key="3">
    <citation type="submission" date="2018-05" db="EMBL/GenBank/DDBJ databases">
        <title>OgluRS3 (Oryza glumaepatula Reference Sequence Version 3).</title>
        <authorList>
            <person name="Zhang J."/>
            <person name="Kudrna D."/>
            <person name="Lee S."/>
            <person name="Talag J."/>
            <person name="Welchert J."/>
            <person name="Wing R.A."/>
        </authorList>
    </citation>
    <scope>NUCLEOTIDE SEQUENCE [LARGE SCALE GENOMIC DNA]</scope>
</reference>
<feature type="region of interest" description="Disordered" evidence="1">
    <location>
        <begin position="574"/>
        <end position="609"/>
    </location>
</feature>
<dbReference type="PANTHER" id="PTHR34775">
    <property type="entry name" value="TRANSMEMBRANE PROTEIN"/>
    <property type="match status" value="1"/>
</dbReference>
<dbReference type="Gramene" id="OGLUM01G36240.1">
    <property type="protein sequence ID" value="OGLUM01G36240.1"/>
    <property type="gene ID" value="OGLUM01G36240"/>
</dbReference>
<feature type="compositionally biased region" description="Basic and acidic residues" evidence="1">
    <location>
        <begin position="676"/>
        <end position="689"/>
    </location>
</feature>
<dbReference type="EnsemblPlants" id="OGLUM01G36240.1">
    <property type="protein sequence ID" value="OGLUM01G36240.1"/>
    <property type="gene ID" value="OGLUM01G36240"/>
</dbReference>
<feature type="region of interest" description="Disordered" evidence="1">
    <location>
        <begin position="626"/>
        <end position="708"/>
    </location>
</feature>
<dbReference type="HOGENOM" id="CLU_439018_0_0_1"/>
<feature type="region of interest" description="Disordered" evidence="1">
    <location>
        <begin position="491"/>
        <end position="510"/>
    </location>
</feature>
<feature type="compositionally biased region" description="Basic and acidic residues" evidence="1">
    <location>
        <begin position="21"/>
        <end position="31"/>
    </location>
</feature>
<reference evidence="2" key="1">
    <citation type="submission" date="2013-08" db="EMBL/GenBank/DDBJ databases">
        <title>Oryza genome evolution.</title>
        <authorList>
            <person name="Wing R.A."/>
            <person name="Panaud O."/>
            <person name="Oliveira A.C."/>
        </authorList>
    </citation>
    <scope>NUCLEOTIDE SEQUENCE</scope>
</reference>
<feature type="region of interest" description="Disordered" evidence="1">
    <location>
        <begin position="1"/>
        <end position="192"/>
    </location>
</feature>
<reference evidence="2" key="2">
    <citation type="submission" date="2015-04" db="UniProtKB">
        <authorList>
            <consortium name="EnsemblPlants"/>
        </authorList>
    </citation>
    <scope>IDENTIFICATION</scope>
</reference>
<evidence type="ECO:0000313" key="2">
    <source>
        <dbReference type="EnsemblPlants" id="OGLUM01G36240.1"/>
    </source>
</evidence>
<accession>A0A0D9YFE0</accession>
<dbReference type="AlphaFoldDB" id="A0A0D9YFE0"/>
<evidence type="ECO:0000313" key="3">
    <source>
        <dbReference type="Proteomes" id="UP000026961"/>
    </source>
</evidence>